<dbReference type="WBParaSite" id="PSAMB.scaffold6491size9380.g28582.t1">
    <property type="protein sequence ID" value="PSAMB.scaffold6491size9380.g28582.t1"/>
    <property type="gene ID" value="PSAMB.scaffold6491size9380.g28582"/>
</dbReference>
<accession>A0A914X5I0</accession>
<dbReference type="Proteomes" id="UP000887566">
    <property type="component" value="Unplaced"/>
</dbReference>
<keyword evidence="1" id="KW-1185">Reference proteome</keyword>
<sequence length="214" mass="23955">MEGETPDLPDGTIIRLNTSFCNKNLNMDLSKAVLRTVARQKSTSTSTPGAHLFAVQSRGRLTRPIASGALQERVELITSAVLKLIERHRSGEIIDTSFIWSAMESYGEQALPCHPSCWSVTVIGYSRRVLTCGSIHRHPKHSLRIDSRAYLMASTESSSSANKDMEGEPLDLPDDAVIRLKTSFSNRKFKVDLSEIVLEREVPQEQEQEQEQEQ</sequence>
<proteinExistence type="predicted"/>
<organism evidence="1 2">
    <name type="scientific">Plectus sambesii</name>
    <dbReference type="NCBI Taxonomy" id="2011161"/>
    <lineage>
        <taxon>Eukaryota</taxon>
        <taxon>Metazoa</taxon>
        <taxon>Ecdysozoa</taxon>
        <taxon>Nematoda</taxon>
        <taxon>Chromadorea</taxon>
        <taxon>Plectida</taxon>
        <taxon>Plectina</taxon>
        <taxon>Plectoidea</taxon>
        <taxon>Plectidae</taxon>
        <taxon>Plectus</taxon>
    </lineage>
</organism>
<evidence type="ECO:0000313" key="2">
    <source>
        <dbReference type="WBParaSite" id="PSAMB.scaffold6491size9380.g28582.t1"/>
    </source>
</evidence>
<dbReference type="AlphaFoldDB" id="A0A914X5I0"/>
<reference evidence="2" key="1">
    <citation type="submission" date="2022-11" db="UniProtKB">
        <authorList>
            <consortium name="WormBaseParasite"/>
        </authorList>
    </citation>
    <scope>IDENTIFICATION</scope>
</reference>
<name>A0A914X5I0_9BILA</name>
<evidence type="ECO:0000313" key="1">
    <source>
        <dbReference type="Proteomes" id="UP000887566"/>
    </source>
</evidence>
<protein>
    <submittedName>
        <fullName evidence="2">Uncharacterized protein</fullName>
    </submittedName>
</protein>